<evidence type="ECO:0008006" key="2">
    <source>
        <dbReference type="Google" id="ProtNLM"/>
    </source>
</evidence>
<organism evidence="1">
    <name type="scientific">marine metagenome</name>
    <dbReference type="NCBI Taxonomy" id="408172"/>
    <lineage>
        <taxon>unclassified sequences</taxon>
        <taxon>metagenomes</taxon>
        <taxon>ecological metagenomes</taxon>
    </lineage>
</organism>
<reference evidence="1" key="1">
    <citation type="submission" date="2018-05" db="EMBL/GenBank/DDBJ databases">
        <authorList>
            <person name="Lanie J.A."/>
            <person name="Ng W.-L."/>
            <person name="Kazmierczak K.M."/>
            <person name="Andrzejewski T.M."/>
            <person name="Davidsen T.M."/>
            <person name="Wayne K.J."/>
            <person name="Tettelin H."/>
            <person name="Glass J.I."/>
            <person name="Rusch D."/>
            <person name="Podicherti R."/>
            <person name="Tsui H.-C.T."/>
            <person name="Winkler M.E."/>
        </authorList>
    </citation>
    <scope>NUCLEOTIDE SEQUENCE</scope>
</reference>
<proteinExistence type="predicted"/>
<gene>
    <name evidence="1" type="ORF">METZ01_LOCUS372592</name>
</gene>
<accession>A0A382TEF1</accession>
<dbReference type="AlphaFoldDB" id="A0A382TEF1"/>
<feature type="non-terminal residue" evidence="1">
    <location>
        <position position="25"/>
    </location>
</feature>
<name>A0A382TEF1_9ZZZZ</name>
<protein>
    <recommendedName>
        <fullName evidence="2">UDP-3-O-[3-hydroxymyristoyl] N-acetylglucosamine deacetylase</fullName>
    </recommendedName>
</protein>
<sequence>MFKQQRSIQNAVSISGVGLHTGNQT</sequence>
<dbReference type="EMBL" id="UINC01135532">
    <property type="protein sequence ID" value="SVD19738.1"/>
    <property type="molecule type" value="Genomic_DNA"/>
</dbReference>
<evidence type="ECO:0000313" key="1">
    <source>
        <dbReference type="EMBL" id="SVD19738.1"/>
    </source>
</evidence>